<sequence>MMKRFTLELTADPSGSDQEEALLVIIRATAQKLLADTLLLECKRQPNIAVYVADMFSGVQEIDLEAPSLPDRKRVPPPGMMHSSDHVRSVVDWIRSQDTDVILYSTYVNEIEKFNFLSDDRIKFNQELEELGYTISGFATLADGTDIPVAIALASSGEQPIQLGGQVAKEEVEQGLRRSASECGILPGDQVWQYSTLSDQESPGFGMESGYAIVRGGVVVNILVTRIT</sequence>
<proteinExistence type="predicted"/>
<evidence type="ECO:0000313" key="2">
    <source>
        <dbReference type="Proteomes" id="UP001058098"/>
    </source>
</evidence>
<dbReference type="Proteomes" id="UP001058098">
    <property type="component" value="Plasmid pOM4"/>
</dbReference>
<dbReference type="EMBL" id="CP062230">
    <property type="protein sequence ID" value="UVC19372.1"/>
    <property type="molecule type" value="Genomic_DNA"/>
</dbReference>
<reference evidence="1" key="1">
    <citation type="submission" date="2020-09" db="EMBL/GenBank/DDBJ databases">
        <title>Rhizobia associated with sainfoin plants.</title>
        <authorList>
            <person name="Asharfi S."/>
            <person name="Kuzmanovic N."/>
            <person name="Bunk B."/>
            <person name="Sproeer C."/>
            <person name="Becker M."/>
            <person name="Thuenen T."/>
        </authorList>
    </citation>
    <scope>NUCLEOTIDE SEQUENCE</scope>
    <source>
        <strain evidence="1">OM4</strain>
        <plasmid evidence="1">pOM4</plasmid>
    </source>
</reference>
<organism evidence="1 2">
    <name type="scientific">Mesorhizobium onobrychidis</name>
    <dbReference type="NCBI Taxonomy" id="2775404"/>
    <lineage>
        <taxon>Bacteria</taxon>
        <taxon>Pseudomonadati</taxon>
        <taxon>Pseudomonadota</taxon>
        <taxon>Alphaproteobacteria</taxon>
        <taxon>Hyphomicrobiales</taxon>
        <taxon>Phyllobacteriaceae</taxon>
        <taxon>Mesorhizobium</taxon>
    </lineage>
</organism>
<geneLocation type="plasmid" evidence="1 2">
    <name>pOM4</name>
</geneLocation>
<keyword evidence="1" id="KW-0614">Plasmid</keyword>
<gene>
    <name evidence="1" type="ORF">IHQ72_35505</name>
</gene>
<dbReference type="RefSeq" id="WP_258124236.1">
    <property type="nucleotide sequence ID" value="NZ_CP062230.1"/>
</dbReference>
<protein>
    <submittedName>
        <fullName evidence="1">Uncharacterized protein</fullName>
    </submittedName>
</protein>
<evidence type="ECO:0000313" key="1">
    <source>
        <dbReference type="EMBL" id="UVC19372.1"/>
    </source>
</evidence>
<accession>A0ABY5R8R4</accession>
<name>A0ABY5R8R4_9HYPH</name>
<keyword evidence="2" id="KW-1185">Reference proteome</keyword>